<proteinExistence type="predicted"/>
<organism evidence="1">
    <name type="scientific">Cucumis melo</name>
    <name type="common">Muskmelon</name>
    <dbReference type="NCBI Taxonomy" id="3656"/>
    <lineage>
        <taxon>Eukaryota</taxon>
        <taxon>Viridiplantae</taxon>
        <taxon>Streptophyta</taxon>
        <taxon>Embryophyta</taxon>
        <taxon>Tracheophyta</taxon>
        <taxon>Spermatophyta</taxon>
        <taxon>Magnoliopsida</taxon>
        <taxon>eudicotyledons</taxon>
        <taxon>Gunneridae</taxon>
        <taxon>Pentapetalae</taxon>
        <taxon>rosids</taxon>
        <taxon>fabids</taxon>
        <taxon>Cucurbitales</taxon>
        <taxon>Cucurbitaceae</taxon>
        <taxon>Benincaseae</taxon>
        <taxon>Cucumis</taxon>
    </lineage>
</organism>
<protein>
    <submittedName>
        <fullName evidence="1">Uncharacterized protein</fullName>
    </submittedName>
</protein>
<accession>A0A9I9E5X5</accession>
<evidence type="ECO:0000313" key="1">
    <source>
        <dbReference type="EnsemblPlants" id="MELO3C029222.2.1"/>
    </source>
</evidence>
<dbReference type="AlphaFoldDB" id="A0A9I9E5X5"/>
<reference evidence="1" key="1">
    <citation type="submission" date="2023-03" db="UniProtKB">
        <authorList>
            <consortium name="EnsemblPlants"/>
        </authorList>
    </citation>
    <scope>IDENTIFICATION</scope>
</reference>
<name>A0A9I9E5X5_CUCME</name>
<sequence>METYHVLKNEPITTRLTRWYFLRDYKGYWSSETSTFADVYWLDVMEGPPFVVITVQDEISTDETFL</sequence>
<dbReference type="EnsemblPlants" id="MELO3C029222.2.1">
    <property type="protein sequence ID" value="MELO3C029222.2.1"/>
    <property type="gene ID" value="MELO3C029222.2"/>
</dbReference>
<dbReference type="Gramene" id="MELO3C029222.2.1">
    <property type="protein sequence ID" value="MELO3C029222.2.1"/>
    <property type="gene ID" value="MELO3C029222.2"/>
</dbReference>